<reference evidence="2" key="1">
    <citation type="submission" date="2020-07" db="EMBL/GenBank/DDBJ databases">
        <authorList>
            <person name="Tarantini F.S."/>
            <person name="Hong K.W."/>
            <person name="Chan K.G."/>
        </authorList>
    </citation>
    <scope>NUCLEOTIDE SEQUENCE</scope>
    <source>
        <strain evidence="2">32-07</strain>
    </source>
</reference>
<dbReference type="PANTHER" id="PTHR43603">
    <property type="entry name" value="COBW DOMAIN-CONTAINING PROTEIN DDB_G0274527"/>
    <property type="match status" value="1"/>
</dbReference>
<accession>A0ABX8QV63</accession>
<dbReference type="Proteomes" id="UP001049518">
    <property type="component" value="Chromosome"/>
</dbReference>
<organism evidence="2 3">
    <name type="scientific">Actinomadura graeca</name>
    <dbReference type="NCBI Taxonomy" id="2750812"/>
    <lineage>
        <taxon>Bacteria</taxon>
        <taxon>Bacillati</taxon>
        <taxon>Actinomycetota</taxon>
        <taxon>Actinomycetes</taxon>
        <taxon>Streptosporangiales</taxon>
        <taxon>Thermomonosporaceae</taxon>
        <taxon>Actinomadura</taxon>
    </lineage>
</organism>
<dbReference type="InterPro" id="IPR011629">
    <property type="entry name" value="CobW-like_C"/>
</dbReference>
<name>A0ABX8QV63_9ACTN</name>
<dbReference type="SMART" id="SM00833">
    <property type="entry name" value="CobW_C"/>
    <property type="match status" value="1"/>
</dbReference>
<keyword evidence="3" id="KW-1185">Reference proteome</keyword>
<dbReference type="PANTHER" id="PTHR43603:SF1">
    <property type="entry name" value="ZINC-REGULATED GTPASE METALLOPROTEIN ACTIVATOR 1"/>
    <property type="match status" value="1"/>
</dbReference>
<dbReference type="InterPro" id="IPR051927">
    <property type="entry name" value="Zn_Chap_cDPG_Synth"/>
</dbReference>
<dbReference type="SUPFAM" id="SSF90002">
    <property type="entry name" value="Hypothetical protein YjiA, C-terminal domain"/>
    <property type="match status" value="1"/>
</dbReference>
<gene>
    <name evidence="2" type="ORF">AGRA3207_003045</name>
</gene>
<dbReference type="Pfam" id="PF07683">
    <property type="entry name" value="CobW_C"/>
    <property type="match status" value="1"/>
</dbReference>
<sequence>MPSIPVVIVSGLHAEARGATVHRLLASAPHAVAVHHDLRGAARGRVERVVLDAWGVRERAGVRVDDGRVTRAVREDLLPAVARLSADASLVVIETWGSVEPAAVAPPLARVTGVHLAGVLTAVAPGLLLHDLACADPLGTRALTAAPDDDRRVAETLARQIEYASGLVLSSPGGLAETVLDHLGAGTPVTLLDELLPPVVPVAAADLAAKVSPATLRLPCDRESDGLSTVLWRRLRPLHPVRFHDALPALAAAAVRSRGRIWLANRPGSLLSWDCVAGLLVIEDHGPWLAARPASAWPDEPPARRAAAALDWRPKLGDRTQLVSFTGPAVDRAALTTILDGCLLTPEEMLAGSGAWETYTDPFAGALG</sequence>
<evidence type="ECO:0000313" key="3">
    <source>
        <dbReference type="Proteomes" id="UP001049518"/>
    </source>
</evidence>
<feature type="domain" description="CobW C-terminal" evidence="1">
    <location>
        <begin position="227"/>
        <end position="343"/>
    </location>
</feature>
<dbReference type="EMBL" id="CP059572">
    <property type="protein sequence ID" value="QXJ22099.1"/>
    <property type="molecule type" value="Genomic_DNA"/>
</dbReference>
<evidence type="ECO:0000259" key="1">
    <source>
        <dbReference type="SMART" id="SM00833"/>
    </source>
</evidence>
<protein>
    <submittedName>
        <fullName evidence="2">GTP-binding protein</fullName>
    </submittedName>
</protein>
<proteinExistence type="predicted"/>
<evidence type="ECO:0000313" key="2">
    <source>
        <dbReference type="EMBL" id="QXJ22099.1"/>
    </source>
</evidence>
<dbReference type="RefSeq" id="WP_231335294.1">
    <property type="nucleotide sequence ID" value="NZ_CP059572.1"/>
</dbReference>